<dbReference type="OrthoDB" id="4159838at2759"/>
<keyword evidence="3" id="KW-1185">Reference proteome</keyword>
<feature type="compositionally biased region" description="Basic and acidic residues" evidence="1">
    <location>
        <begin position="930"/>
        <end position="941"/>
    </location>
</feature>
<feature type="region of interest" description="Disordered" evidence="1">
    <location>
        <begin position="835"/>
        <end position="854"/>
    </location>
</feature>
<sequence length="1022" mass="113715">MGIFLSSPVSARVIPVRQQPCRSAGQSRHPGNLLIAFYCCFIFALKIPYHCSCYIYFALALHYAHVNKQYNRKLNTAFEISSTSMDLHGFTPVRRRDSTVNTRQFHGDQEKEWTAARCHRLLRALTSRVAILNKDLSRLSQARQAQSQNNGEVPTTVKTLRRNTQDKDDGDWTRARKKLKRTYSNRNKRNGTGQRGAVPKTPRIQASSKGSKSIVPGEILVPTPILARARGELDEDDHPSMTADAELDNLAIRRPKRSKYHHTTNEGEPSFHLSGTLREMRQNTNASRYTIYEGIYNGLETLLRSTMRDGPETKAKGARSLFAMSLRAVPSYIAEEEAHLEETGTRSAINTRDISTEIYDELEYFGTSEYGWKQLKVIVRSHGTKVLGDAITAGLIDLEFCGVLVTLCIHTLAAEEAEVLLSSLLSSRNFLAPKTLYDIAPRPFSMLWKFVEYTGRFAFQYQQLASLISNGVLPLQWLATKEFRPVWIGVMQRLSPGSVNPDALMFLETTLPLLARAGQSSSSFDTSSFAILKPTFSSLITTLLSIVLLSREATESRTDERPAGSDAPYEHVTTLLQSCVVQYDLSPAPNDTQGVLLFAANLIARQPNGKCTNSENCLIKLLHNQTWEDENADDCAFTPASYNDLVAFICSVARCCGRGASSAGFEYLKYLHLTLEDLSIDSSGIDIFQGVIVDSAFAFAQQLPEQKHLDYASTLDVKFSDRKVKHELTPISEANDDARPGFRWEEGIGEWVMATPAGNNSKRESIVSYPLKKDKCDSPFRPSPCTRPNKTKEVAPVSRKRNLRSSNVSVEPADSSDVPDYSGPVLDALHSEMNTSASDDELHTSISCGDDSSESGSICVGLASDVGMYFTQTSLSSGESLSEEETEYQHIRRSIDSVPRLYRKGLRNSQDGQLSDESFSSIASSSASDQTRDVNSRRQYVDRAPRLGRRALRSSQAWQLFDESDDELSFLSVSSQSDRVLGDITNTATTKNRPVRRTKAATKSRKPITNWTTPLSEDELGI</sequence>
<feature type="region of interest" description="Disordered" evidence="1">
    <location>
        <begin position="908"/>
        <end position="941"/>
    </location>
</feature>
<accession>A0A8H8RZY8</accession>
<protein>
    <submittedName>
        <fullName evidence="2">Uncharacterized protein</fullName>
    </submittedName>
</protein>
<dbReference type="EMBL" id="QGMJ01000046">
    <property type="protein sequence ID" value="TVY44150.1"/>
    <property type="molecule type" value="Genomic_DNA"/>
</dbReference>
<evidence type="ECO:0000313" key="3">
    <source>
        <dbReference type="Proteomes" id="UP000462212"/>
    </source>
</evidence>
<feature type="compositionally biased region" description="Basic residues" evidence="1">
    <location>
        <begin position="993"/>
        <end position="1006"/>
    </location>
</feature>
<organism evidence="2 3">
    <name type="scientific">Lachnellula subtilissima</name>
    <dbReference type="NCBI Taxonomy" id="602034"/>
    <lineage>
        <taxon>Eukaryota</taxon>
        <taxon>Fungi</taxon>
        <taxon>Dikarya</taxon>
        <taxon>Ascomycota</taxon>
        <taxon>Pezizomycotina</taxon>
        <taxon>Leotiomycetes</taxon>
        <taxon>Helotiales</taxon>
        <taxon>Lachnaceae</taxon>
        <taxon>Lachnellula</taxon>
    </lineage>
</organism>
<reference evidence="2 3" key="1">
    <citation type="submission" date="2018-05" db="EMBL/GenBank/DDBJ databases">
        <title>Genome sequencing and assembly of the regulated plant pathogen Lachnellula willkommii and related sister species for the development of diagnostic species identification markers.</title>
        <authorList>
            <person name="Giroux E."/>
            <person name="Bilodeau G."/>
        </authorList>
    </citation>
    <scope>NUCLEOTIDE SEQUENCE [LARGE SCALE GENOMIC DNA]</scope>
    <source>
        <strain evidence="2 3">CBS 197.66</strain>
    </source>
</reference>
<evidence type="ECO:0000313" key="2">
    <source>
        <dbReference type="EMBL" id="TVY44150.1"/>
    </source>
</evidence>
<gene>
    <name evidence="2" type="ORF">LSUB1_G001679</name>
</gene>
<evidence type="ECO:0000256" key="1">
    <source>
        <dbReference type="SAM" id="MobiDB-lite"/>
    </source>
</evidence>
<feature type="compositionally biased region" description="Basic residues" evidence="1">
    <location>
        <begin position="175"/>
        <end position="189"/>
    </location>
</feature>
<feature type="compositionally biased region" description="Low complexity" evidence="1">
    <location>
        <begin position="915"/>
        <end position="929"/>
    </location>
</feature>
<feature type="region of interest" description="Disordered" evidence="1">
    <location>
        <begin position="777"/>
        <end position="826"/>
    </location>
</feature>
<name>A0A8H8RZY8_9HELO</name>
<dbReference type="Proteomes" id="UP000462212">
    <property type="component" value="Unassembled WGS sequence"/>
</dbReference>
<feature type="region of interest" description="Disordered" evidence="1">
    <location>
        <begin position="993"/>
        <end position="1022"/>
    </location>
</feature>
<feature type="compositionally biased region" description="Basic and acidic residues" evidence="1">
    <location>
        <begin position="163"/>
        <end position="174"/>
    </location>
</feature>
<feature type="region of interest" description="Disordered" evidence="1">
    <location>
        <begin position="142"/>
        <end position="214"/>
    </location>
</feature>
<proteinExistence type="predicted"/>
<dbReference type="AlphaFoldDB" id="A0A8H8RZY8"/>
<comment type="caution">
    <text evidence="2">The sequence shown here is derived from an EMBL/GenBank/DDBJ whole genome shotgun (WGS) entry which is preliminary data.</text>
</comment>